<sequence length="398" mass="41833">MASGGQGLGRLCLREGVAWGPQGWTRGQPERRFPNTGLQPGLSPREPPRSREARGSRRGPGADGVHLAAEGTRGAGCGGPRREDPRAPVSPCLTPPCPQRLPRPSGRVWEEEQLGRPGSPHLCLRGCTGKVPTGQGTPRLSWATRLGVGQENGGVRGLSHTCTQASRSSWARLGTAKNGLFPTEAWRPASPHPAPGVRGSPSQGPHHLGTRPRGERAQALPSPQLRVSGGGRGNTGLTELPLRGWEDGTPAPRPGQAPTTGEGWVHGVRGPKGKAVRPKGGGVTARRAQGWRGALGQSRCCWSSHSGLRHPDRTPRGIQLRMLALKGLDPKSPRRGLCPQRALDRGLPTPQAPAVPTRPSSSPSLDTAAQGPTLLPPSPWACWGVTSGLERSAEPESA</sequence>
<accession>A0A480F6B4</accession>
<feature type="region of interest" description="Disordered" evidence="1">
    <location>
        <begin position="328"/>
        <end position="379"/>
    </location>
</feature>
<organism evidence="2">
    <name type="scientific">Sus scrofa</name>
    <name type="common">Pig</name>
    <dbReference type="NCBI Taxonomy" id="9823"/>
    <lineage>
        <taxon>Eukaryota</taxon>
        <taxon>Metazoa</taxon>
        <taxon>Chordata</taxon>
        <taxon>Craniata</taxon>
        <taxon>Vertebrata</taxon>
        <taxon>Euteleostomi</taxon>
        <taxon>Mammalia</taxon>
        <taxon>Eutheria</taxon>
        <taxon>Laurasiatheria</taxon>
        <taxon>Artiodactyla</taxon>
        <taxon>Suina</taxon>
        <taxon>Suidae</taxon>
        <taxon>Sus</taxon>
    </lineage>
</organism>
<protein>
    <submittedName>
        <fullName evidence="2">Retinoic acid receptor RXR-alpha isoform X1</fullName>
    </submittedName>
</protein>
<name>A0A480F6B4_PIG</name>
<keyword evidence="2" id="KW-0675">Receptor</keyword>
<evidence type="ECO:0000256" key="1">
    <source>
        <dbReference type="SAM" id="MobiDB-lite"/>
    </source>
</evidence>
<dbReference type="EMBL" id="DQIR01040051">
    <property type="protein sequence ID" value="HCZ95526.1"/>
    <property type="molecule type" value="Transcribed_RNA"/>
</dbReference>
<feature type="compositionally biased region" description="Basic and acidic residues" evidence="1">
    <location>
        <begin position="46"/>
        <end position="55"/>
    </location>
</feature>
<evidence type="ECO:0000313" key="2">
    <source>
        <dbReference type="EMBL" id="HCZ95526.1"/>
    </source>
</evidence>
<dbReference type="EMBL" id="DQIR01070384">
    <property type="protein sequence ID" value="HDA25860.1"/>
    <property type="molecule type" value="Transcribed_RNA"/>
</dbReference>
<feature type="region of interest" description="Disordered" evidence="1">
    <location>
        <begin position="20"/>
        <end position="98"/>
    </location>
</feature>
<feature type="region of interest" description="Disordered" evidence="1">
    <location>
        <begin position="181"/>
        <end position="286"/>
    </location>
</feature>
<reference evidence="2" key="1">
    <citation type="journal article" date="2019" name="PeerJ">
        <title>Genes of the pig, Sus scrofa, reconstructed with EvidentialGene.</title>
        <authorList>
            <person name="Gilbert D.G."/>
        </authorList>
    </citation>
    <scope>NUCLEOTIDE SEQUENCE</scope>
</reference>
<proteinExistence type="predicted"/>
<dbReference type="AlphaFoldDB" id="A0A480F6B4"/>
<feature type="compositionally biased region" description="Polar residues" evidence="1">
    <location>
        <begin position="358"/>
        <end position="367"/>
    </location>
</feature>